<keyword evidence="3" id="KW-1185">Reference proteome</keyword>
<dbReference type="OrthoDB" id="5829234at2759"/>
<evidence type="ECO:0000313" key="2">
    <source>
        <dbReference type="EMBL" id="CDW55122.1"/>
    </source>
</evidence>
<evidence type="ECO:0000313" key="3">
    <source>
        <dbReference type="Proteomes" id="UP000030665"/>
    </source>
</evidence>
<sequence>MCDNLLSDADVTRQHTVFGKELVNLPCSCCHEEKHVFTRNTLPQDCYDRFKNNLDRRGQRSHPPPSWWLITDAQLSRPAHLSLVPLRGHEPVTAWAIDLFGMGCVTAEMGLRISGDYWLPPLFFVRGTVPVAFGTNFLWKHCIILDLQAGYFPESPSCHHSCAGRRCQFLPFRSSHTFHAFLDPLWKLPAIVTSRVQHSIKARNRPVHIRVRWLLVPDKLETEQKELNELLRRGILMSSYFPWASSVHLVLKSGNHWNGILGCCERLNAITVPEGYPVPVEENSPSATYGASSSNCLDHRLSIGRRNRNIKTSLMVTPQEDPKWVGALAIVLLGLRALSKPDILSLSVELVSRQPVRLSERFSDSNPNTLPASEFTEHLHRTMPKP</sequence>
<proteinExistence type="predicted"/>
<gene>
    <name evidence="2" type="ORF">TTRE_0000339301</name>
</gene>
<evidence type="ECO:0000256" key="1">
    <source>
        <dbReference type="SAM" id="MobiDB-lite"/>
    </source>
</evidence>
<name>A0A077Z3P4_TRITR</name>
<dbReference type="InterPro" id="IPR043502">
    <property type="entry name" value="DNA/RNA_pol_sf"/>
</dbReference>
<dbReference type="AlphaFoldDB" id="A0A077Z3P4"/>
<dbReference type="Proteomes" id="UP000030665">
    <property type="component" value="Unassembled WGS sequence"/>
</dbReference>
<protein>
    <submittedName>
        <fullName evidence="2">Uncharacterized protein</fullName>
    </submittedName>
</protein>
<dbReference type="SUPFAM" id="SSF56672">
    <property type="entry name" value="DNA/RNA polymerases"/>
    <property type="match status" value="1"/>
</dbReference>
<dbReference type="Gene3D" id="3.10.10.10">
    <property type="entry name" value="HIV Type 1 Reverse Transcriptase, subunit A, domain 1"/>
    <property type="match status" value="1"/>
</dbReference>
<reference evidence="2" key="2">
    <citation type="submission" date="2014-03" db="EMBL/GenBank/DDBJ databases">
        <title>The whipworm genome and dual-species transcriptomics of an intimate host-pathogen interaction.</title>
        <authorList>
            <person name="Foth B.J."/>
            <person name="Tsai I.J."/>
            <person name="Reid A.J."/>
            <person name="Bancroft A.J."/>
            <person name="Nichol S."/>
            <person name="Tracey A."/>
            <person name="Holroyd N."/>
            <person name="Cotton J.A."/>
            <person name="Stanley E.J."/>
            <person name="Zarowiecki M."/>
            <person name="Liu J.Z."/>
            <person name="Huckvale T."/>
            <person name="Cooper P.J."/>
            <person name="Grencis R.K."/>
            <person name="Berriman M."/>
        </authorList>
    </citation>
    <scope>NUCLEOTIDE SEQUENCE [LARGE SCALE GENOMIC DNA]</scope>
</reference>
<reference evidence="2" key="1">
    <citation type="submission" date="2014-01" db="EMBL/GenBank/DDBJ databases">
        <authorList>
            <person name="Aslett M."/>
        </authorList>
    </citation>
    <scope>NUCLEOTIDE SEQUENCE</scope>
</reference>
<organism evidence="2 3">
    <name type="scientific">Trichuris trichiura</name>
    <name type="common">Whipworm</name>
    <name type="synonym">Trichocephalus trichiurus</name>
    <dbReference type="NCBI Taxonomy" id="36087"/>
    <lineage>
        <taxon>Eukaryota</taxon>
        <taxon>Metazoa</taxon>
        <taxon>Ecdysozoa</taxon>
        <taxon>Nematoda</taxon>
        <taxon>Enoplea</taxon>
        <taxon>Dorylaimia</taxon>
        <taxon>Trichinellida</taxon>
        <taxon>Trichuridae</taxon>
        <taxon>Trichuris</taxon>
    </lineage>
</organism>
<dbReference type="EMBL" id="HG805937">
    <property type="protein sequence ID" value="CDW55122.1"/>
    <property type="molecule type" value="Genomic_DNA"/>
</dbReference>
<dbReference type="STRING" id="36087.A0A077Z3P4"/>
<accession>A0A077Z3P4</accession>
<feature type="region of interest" description="Disordered" evidence="1">
    <location>
        <begin position="361"/>
        <end position="386"/>
    </location>
</feature>